<evidence type="ECO:0000313" key="1">
    <source>
        <dbReference type="EMBL" id="MBS9476192.1"/>
    </source>
</evidence>
<evidence type="ECO:0000313" key="2">
    <source>
        <dbReference type="Proteomes" id="UP001166585"/>
    </source>
</evidence>
<dbReference type="Proteomes" id="UP001166585">
    <property type="component" value="Unassembled WGS sequence"/>
</dbReference>
<reference evidence="1" key="1">
    <citation type="submission" date="2021-05" db="EMBL/GenBank/DDBJ databases">
        <authorList>
            <person name="Sun Q."/>
            <person name="Inoue M."/>
        </authorList>
    </citation>
    <scope>NUCLEOTIDE SEQUENCE</scope>
    <source>
        <strain evidence="1">VKM B-3255</strain>
    </source>
</reference>
<dbReference type="RefSeq" id="WP_213754052.1">
    <property type="nucleotide sequence ID" value="NZ_JAHCQH010000014.1"/>
</dbReference>
<organism evidence="1 2">
    <name type="scientific">Ancylobacter radicis</name>
    <dbReference type="NCBI Taxonomy" id="2836179"/>
    <lineage>
        <taxon>Bacteria</taxon>
        <taxon>Pseudomonadati</taxon>
        <taxon>Pseudomonadota</taxon>
        <taxon>Alphaproteobacteria</taxon>
        <taxon>Hyphomicrobiales</taxon>
        <taxon>Xanthobacteraceae</taxon>
        <taxon>Ancylobacter</taxon>
    </lineage>
</organism>
<dbReference type="EMBL" id="JAHCQH010000014">
    <property type="protein sequence ID" value="MBS9476192.1"/>
    <property type="molecule type" value="Genomic_DNA"/>
</dbReference>
<gene>
    <name evidence="1" type="ORF">KIP89_03640</name>
</gene>
<protein>
    <submittedName>
        <fullName evidence="1">Uncharacterized protein</fullName>
    </submittedName>
</protein>
<name>A0ABS5R4P8_9HYPH</name>
<proteinExistence type="predicted"/>
<accession>A0ABS5R4P8</accession>
<keyword evidence="2" id="KW-1185">Reference proteome</keyword>
<comment type="caution">
    <text evidence="1">The sequence shown here is derived from an EMBL/GenBank/DDBJ whole genome shotgun (WGS) entry which is preliminary data.</text>
</comment>
<sequence length="70" mass="7506">METPLVKAMAITLAQSSVDLTNDRDTALLLLGAGYDEREVANHRHEAVALAANARNVEALCAGRHEARHG</sequence>